<gene>
    <name evidence="20" type="ORF">BO83DRAFT_448672</name>
</gene>
<keyword evidence="5" id="KW-0677">Repeat</keyword>
<dbReference type="Gene3D" id="3.40.50.300">
    <property type="entry name" value="P-loop containing nucleotide triphosphate hydrolases"/>
    <property type="match status" value="1"/>
</dbReference>
<dbReference type="InterPro" id="IPR011050">
    <property type="entry name" value="Pectin_lyase_fold/virulence"/>
</dbReference>
<dbReference type="GO" id="GO:0071555">
    <property type="term" value="P:cell wall organization"/>
    <property type="evidence" value="ECO:0007669"/>
    <property type="project" value="UniProtKB-KW"/>
</dbReference>
<dbReference type="AlphaFoldDB" id="A0A317V575"/>
<evidence type="ECO:0000256" key="4">
    <source>
        <dbReference type="ARBA" id="ARBA00022729"/>
    </source>
</evidence>
<keyword evidence="9 16" id="KW-0326">Glycosidase</keyword>
<dbReference type="GO" id="GO:0004650">
    <property type="term" value="F:polygalacturonase activity"/>
    <property type="evidence" value="ECO:0007669"/>
    <property type="project" value="InterPro"/>
</dbReference>
<dbReference type="SUPFAM" id="SSF51126">
    <property type="entry name" value="Pectin lyase-like"/>
    <property type="match status" value="1"/>
</dbReference>
<comment type="function">
    <text evidence="11">Specific in hydrolyzing the terminal glycosidic bond of polygalacturonic acid and oligogalacturonates.</text>
</comment>
<evidence type="ECO:0000256" key="11">
    <source>
        <dbReference type="ARBA" id="ARBA00037312"/>
    </source>
</evidence>
<keyword evidence="4 18" id="KW-0732">Signal</keyword>
<feature type="compositionally biased region" description="Acidic residues" evidence="17">
    <location>
        <begin position="750"/>
        <end position="797"/>
    </location>
</feature>
<evidence type="ECO:0000256" key="13">
    <source>
        <dbReference type="ARBA" id="ARBA00041473"/>
    </source>
</evidence>
<keyword evidence="8" id="KW-0325">Glycoprotein</keyword>
<dbReference type="PANTHER" id="PTHR43603">
    <property type="entry name" value="COBW DOMAIN-CONTAINING PROTEIN DDB_G0274527"/>
    <property type="match status" value="1"/>
</dbReference>
<comment type="subcellular location">
    <subcellularLocation>
        <location evidence="1">Secreted</location>
    </subcellularLocation>
</comment>
<dbReference type="RefSeq" id="XP_025386541.1">
    <property type="nucleotide sequence ID" value="XM_025536692.1"/>
</dbReference>
<evidence type="ECO:0000259" key="19">
    <source>
        <dbReference type="SMART" id="SM00833"/>
    </source>
</evidence>
<feature type="chain" id="PRO_5016281332" description="galacturonan 1,4-alpha-galacturonidase" evidence="18">
    <location>
        <begin position="16"/>
        <end position="999"/>
    </location>
</feature>
<evidence type="ECO:0000313" key="20">
    <source>
        <dbReference type="EMBL" id="PWY69453.1"/>
    </source>
</evidence>
<dbReference type="VEuPathDB" id="FungiDB:BO83DRAFT_448672"/>
<keyword evidence="3" id="KW-0964">Secreted</keyword>
<dbReference type="InterPro" id="IPR027417">
    <property type="entry name" value="P-loop_NTPase"/>
</dbReference>
<evidence type="ECO:0000256" key="1">
    <source>
        <dbReference type="ARBA" id="ARBA00004613"/>
    </source>
</evidence>
<keyword evidence="21" id="KW-1185">Reference proteome</keyword>
<dbReference type="SMART" id="SM00833">
    <property type="entry name" value="CobW_C"/>
    <property type="match status" value="1"/>
</dbReference>
<dbReference type="GO" id="GO:0005576">
    <property type="term" value="C:extracellular region"/>
    <property type="evidence" value="ECO:0007669"/>
    <property type="project" value="UniProtKB-SubCell"/>
</dbReference>
<evidence type="ECO:0000256" key="2">
    <source>
        <dbReference type="ARBA" id="ARBA00008834"/>
    </source>
</evidence>
<evidence type="ECO:0000256" key="12">
    <source>
        <dbReference type="ARBA" id="ARBA00038933"/>
    </source>
</evidence>
<comment type="similarity">
    <text evidence="2 16">Belongs to the glycosyl hydrolase 28 family.</text>
</comment>
<sequence>MHLLPLTLFLTAAFGVSVPRSPLIPGAQIIPASNTAHLQAIGAQYPKYPDRETVTIRPSRNELDDVSSDFLWGLKQANHGGRLLLKRGETYVIGKKLDLTFLDNIEVQLEGEIQFTNNITYWQANNFYYDFQKSITFWRWGGQDIKIFGSGVLNGNGQKWYDEFAGKEILDSDNTFYRPILFLTDNATRVSVEGITQLNSPCWTNFFVRTNDVSFDNVYIHAFSTNASSDPANTDGMDSLEVDGVSFTNMRIDVGDDCFSPKPNTTNIFVQNMWCNNTHGVSMGSIGEYAGEMDIIENVYIENVTLLNGQNGARLKAWAGQDVGYGRINNVTYKNIQIQNTDTPIVLDQCYFDINATECAKYPSAVNITNILFENIWGSSSGKDGKIVADLVCSPDAVCTNITLSNVNITSPKGTAEIVCDDIEGGIGVDCGSGKTTLLEHILLSPDHGLRIAVIVNDMSSLNIDATLIKHHHTVSHTKESLIQLQNGCICCTLRGDLLAELARLASQDGVEYVVIESTGISEPMQVAETFTAEFGAAMLEADGDGSGAEPQVLSVEERRVIEDIVKQGGLHTLTTLDTTVTVIDAFNLYSNLDTAEFLSDRYTSGEVIPEDERTISDLMVDQIEFADVIIINKIDLVDKVAKDKIHTLIKLLNPAAKVLEAKYSKIDVREILDTGRFDFVKAASGAGWLRSLHEMSRLSTGNGERVAPRPETLEYGINNFVYTARRPFHPRRLFKLLHDKFIILQNAAGEDDDDDDVDDEEEEDDDDEEMKDEDEDNTEDEEEEEEEDDDNDDEDITSIPPETILSNKRSDPILAPILRSKGFFWLATRPYQFGEWSQAGAMLTLGCGGGWFAELPDEAWPEDADVRKSIEDDFKGEWGDRRQEIVFIGEGIDTTAIKKLLDECLLDKKEMKKWEKVMRTKGVKRAEKQEIMAGIWEDGWEDWPDLEDDDIKDEEEVKGEKSGKRKASELLNGHGHGHAHGHSHAHGPGHKSRPVVKK</sequence>
<evidence type="ECO:0000256" key="10">
    <source>
        <dbReference type="ARBA" id="ARBA00023316"/>
    </source>
</evidence>
<dbReference type="InterPro" id="IPR011629">
    <property type="entry name" value="CobW-like_C"/>
</dbReference>
<dbReference type="CDD" id="cd03112">
    <property type="entry name" value="CobW-like"/>
    <property type="match status" value="1"/>
</dbReference>
<keyword evidence="7" id="KW-1015">Disulfide bond</keyword>
<organism evidence="20 21">
    <name type="scientific">Aspergillus eucalypticola (strain CBS 122712 / IBT 29274)</name>
    <dbReference type="NCBI Taxonomy" id="1448314"/>
    <lineage>
        <taxon>Eukaryota</taxon>
        <taxon>Fungi</taxon>
        <taxon>Dikarya</taxon>
        <taxon>Ascomycota</taxon>
        <taxon>Pezizomycotina</taxon>
        <taxon>Eurotiomycetes</taxon>
        <taxon>Eurotiomycetidae</taxon>
        <taxon>Eurotiales</taxon>
        <taxon>Aspergillaceae</taxon>
        <taxon>Aspergillus</taxon>
        <taxon>Aspergillus subgen. Circumdati</taxon>
    </lineage>
</organism>
<keyword evidence="10" id="KW-0961">Cell wall biogenesis/degradation</keyword>
<dbReference type="Pfam" id="PF07683">
    <property type="entry name" value="CobW_C"/>
    <property type="match status" value="1"/>
</dbReference>
<feature type="compositionally biased region" description="Acidic residues" evidence="17">
    <location>
        <begin position="941"/>
        <end position="958"/>
    </location>
</feature>
<evidence type="ECO:0000256" key="14">
    <source>
        <dbReference type="ARBA" id="ARBA00042261"/>
    </source>
</evidence>
<feature type="signal peptide" evidence="18">
    <location>
        <begin position="1"/>
        <end position="15"/>
    </location>
</feature>
<dbReference type="GeneID" id="37058654"/>
<evidence type="ECO:0000256" key="3">
    <source>
        <dbReference type="ARBA" id="ARBA00022525"/>
    </source>
</evidence>
<dbReference type="InterPro" id="IPR012334">
    <property type="entry name" value="Pectin_lyas_fold"/>
</dbReference>
<dbReference type="InterPro" id="IPR051927">
    <property type="entry name" value="Zn_Chap_cDPG_Synth"/>
</dbReference>
<feature type="region of interest" description="Disordered" evidence="17">
    <location>
        <begin position="941"/>
        <end position="999"/>
    </location>
</feature>
<keyword evidence="6 16" id="KW-0378">Hydrolase</keyword>
<dbReference type="EC" id="3.2.1.67" evidence="12"/>
<dbReference type="OrthoDB" id="187139at2759"/>
<evidence type="ECO:0000256" key="15">
    <source>
        <dbReference type="ARBA" id="ARBA00048766"/>
    </source>
</evidence>
<dbReference type="GO" id="GO:0047911">
    <property type="term" value="F:galacturan 1,4-alpha-galacturonidase activity"/>
    <property type="evidence" value="ECO:0007669"/>
    <property type="project" value="UniProtKB-EC"/>
</dbReference>
<dbReference type="InterPro" id="IPR000743">
    <property type="entry name" value="Glyco_hydro_28"/>
</dbReference>
<dbReference type="Pfam" id="PF02492">
    <property type="entry name" value="cobW"/>
    <property type="match status" value="2"/>
</dbReference>
<feature type="compositionally biased region" description="Basic residues" evidence="17">
    <location>
        <begin position="976"/>
        <end position="999"/>
    </location>
</feature>
<comment type="catalytic activity">
    <reaction evidence="15">
        <text>[(1-&gt;4)-alpha-D-galacturonosyl](n) + H2O = alpha-D-galacturonate + [(1-&gt;4)-alpha-D-galacturonosyl](n-1)</text>
        <dbReference type="Rhea" id="RHEA:14117"/>
        <dbReference type="Rhea" id="RHEA-COMP:14570"/>
        <dbReference type="Rhea" id="RHEA-COMP:14572"/>
        <dbReference type="ChEBI" id="CHEBI:15377"/>
        <dbReference type="ChEBI" id="CHEBI:58658"/>
        <dbReference type="ChEBI" id="CHEBI:140523"/>
        <dbReference type="EC" id="3.2.1.67"/>
    </reaction>
</comment>
<feature type="compositionally biased region" description="Basic and acidic residues" evidence="17">
    <location>
        <begin position="959"/>
        <end position="969"/>
    </location>
</feature>
<dbReference type="Pfam" id="PF00295">
    <property type="entry name" value="Glyco_hydro_28"/>
    <property type="match status" value="1"/>
</dbReference>
<dbReference type="FunFam" id="2.160.20.10:FF:000040">
    <property type="entry name" value="Probable exopolygalacturonase B"/>
    <property type="match status" value="1"/>
</dbReference>
<evidence type="ECO:0000256" key="18">
    <source>
        <dbReference type="SAM" id="SignalP"/>
    </source>
</evidence>
<protein>
    <recommendedName>
        <fullName evidence="12">galacturonan 1,4-alpha-galacturonidase</fullName>
        <ecNumber evidence="12">3.2.1.67</ecNumber>
    </recommendedName>
    <alternativeName>
        <fullName evidence="13">Galacturan 1,4-alpha-galacturonidase B</fullName>
    </alternativeName>
    <alternativeName>
        <fullName evidence="14">Poly(1,4-alpha-D-galacturonide)galacturonohydrolase B</fullName>
    </alternativeName>
</protein>
<evidence type="ECO:0000313" key="21">
    <source>
        <dbReference type="Proteomes" id="UP000246171"/>
    </source>
</evidence>
<dbReference type="Proteomes" id="UP000246171">
    <property type="component" value="Unassembled WGS sequence"/>
</dbReference>
<dbReference type="GO" id="GO:0005975">
    <property type="term" value="P:carbohydrate metabolic process"/>
    <property type="evidence" value="ECO:0007669"/>
    <property type="project" value="InterPro"/>
</dbReference>
<reference evidence="20" key="1">
    <citation type="submission" date="2016-12" db="EMBL/GenBank/DDBJ databases">
        <title>The genomes of Aspergillus section Nigri reveals drivers in fungal speciation.</title>
        <authorList>
            <consortium name="DOE Joint Genome Institute"/>
            <person name="Vesth T.C."/>
            <person name="Nybo J."/>
            <person name="Theobald S."/>
            <person name="Brandl J."/>
            <person name="Frisvad J.C."/>
            <person name="Nielsen K.F."/>
            <person name="Lyhne E.K."/>
            <person name="Kogle M.E."/>
            <person name="Kuo A."/>
            <person name="Riley R."/>
            <person name="Clum A."/>
            <person name="Nolan M."/>
            <person name="Lipzen A."/>
            <person name="Salamov A."/>
            <person name="Henrissat B."/>
            <person name="Wiebenga A."/>
            <person name="De vries R.P."/>
            <person name="Grigoriev I.V."/>
            <person name="Mortensen U.H."/>
            <person name="Andersen M.R."/>
            <person name="Baker S.E."/>
        </authorList>
    </citation>
    <scope>NUCLEOTIDE SEQUENCE</scope>
    <source>
        <strain evidence="20">CBS 122712</strain>
    </source>
</reference>
<accession>A0A317V575</accession>
<evidence type="ECO:0000256" key="5">
    <source>
        <dbReference type="ARBA" id="ARBA00022737"/>
    </source>
</evidence>
<evidence type="ECO:0000256" key="7">
    <source>
        <dbReference type="ARBA" id="ARBA00023157"/>
    </source>
</evidence>
<evidence type="ECO:0000256" key="9">
    <source>
        <dbReference type="ARBA" id="ARBA00023295"/>
    </source>
</evidence>
<evidence type="ECO:0000256" key="17">
    <source>
        <dbReference type="SAM" id="MobiDB-lite"/>
    </source>
</evidence>
<feature type="region of interest" description="Disordered" evidence="17">
    <location>
        <begin position="749"/>
        <end position="808"/>
    </location>
</feature>
<evidence type="ECO:0000256" key="8">
    <source>
        <dbReference type="ARBA" id="ARBA00023180"/>
    </source>
</evidence>
<evidence type="ECO:0000256" key="16">
    <source>
        <dbReference type="RuleBase" id="RU361169"/>
    </source>
</evidence>
<name>A0A317V575_ASPEC</name>
<evidence type="ECO:0000256" key="6">
    <source>
        <dbReference type="ARBA" id="ARBA00022801"/>
    </source>
</evidence>
<dbReference type="InterPro" id="IPR003495">
    <property type="entry name" value="CobW/HypB/UreG_nucleotide-bd"/>
</dbReference>
<dbReference type="Gene3D" id="2.160.20.10">
    <property type="entry name" value="Single-stranded right-handed beta-helix, Pectin lyase-like"/>
    <property type="match status" value="1"/>
</dbReference>
<comment type="caution">
    <text evidence="20">The sequence shown here is derived from an EMBL/GenBank/DDBJ whole genome shotgun (WGS) entry which is preliminary data.</text>
</comment>
<feature type="domain" description="CobW C-terminal" evidence="19">
    <location>
        <begin position="718"/>
        <end position="906"/>
    </location>
</feature>
<proteinExistence type="inferred from homology"/>
<dbReference type="EMBL" id="MSFU01000018">
    <property type="protein sequence ID" value="PWY69453.1"/>
    <property type="molecule type" value="Genomic_DNA"/>
</dbReference>
<dbReference type="PANTHER" id="PTHR43603:SF1">
    <property type="entry name" value="ZINC-REGULATED GTPASE METALLOPROTEIN ACTIVATOR 1"/>
    <property type="match status" value="1"/>
</dbReference>
<dbReference type="SUPFAM" id="SSF52540">
    <property type="entry name" value="P-loop containing nucleoside triphosphate hydrolases"/>
    <property type="match status" value="1"/>
</dbReference>
<dbReference type="SUPFAM" id="SSF90002">
    <property type="entry name" value="Hypothetical protein YjiA, C-terminal domain"/>
    <property type="match status" value="1"/>
</dbReference>